<dbReference type="RefSeq" id="WP_264513530.1">
    <property type="nucleotide sequence ID" value="NZ_JAPDDR010000005.1"/>
</dbReference>
<feature type="chain" id="PRO_5046587320" evidence="1">
    <location>
        <begin position="21"/>
        <end position="86"/>
    </location>
</feature>
<evidence type="ECO:0000313" key="3">
    <source>
        <dbReference type="EMBL" id="MCW1914025.1"/>
    </source>
</evidence>
<organism evidence="3 4">
    <name type="scientific">Luteolibacter rhizosphaerae</name>
    <dbReference type="NCBI Taxonomy" id="2989719"/>
    <lineage>
        <taxon>Bacteria</taxon>
        <taxon>Pseudomonadati</taxon>
        <taxon>Verrucomicrobiota</taxon>
        <taxon>Verrucomicrobiia</taxon>
        <taxon>Verrucomicrobiales</taxon>
        <taxon>Verrucomicrobiaceae</taxon>
        <taxon>Luteolibacter</taxon>
    </lineage>
</organism>
<dbReference type="Pfam" id="PF13488">
    <property type="entry name" value="Gly-zipper_Omp"/>
    <property type="match status" value="1"/>
</dbReference>
<feature type="signal peptide" evidence="1">
    <location>
        <begin position="1"/>
        <end position="20"/>
    </location>
</feature>
<evidence type="ECO:0000259" key="2">
    <source>
        <dbReference type="Pfam" id="PF13488"/>
    </source>
</evidence>
<name>A0ABT3G2H9_9BACT</name>
<reference evidence="3" key="1">
    <citation type="submission" date="2022-10" db="EMBL/GenBank/DDBJ databases">
        <title>Luteolibacter sp. GHJ8, whole genome shotgun sequencing project.</title>
        <authorList>
            <person name="Zhao G."/>
            <person name="Shen L."/>
        </authorList>
    </citation>
    <scope>NUCLEOTIDE SEQUENCE</scope>
    <source>
        <strain evidence="3">GHJ8</strain>
    </source>
</reference>
<protein>
    <submittedName>
        <fullName evidence="3">Glycine zipper domain-containing protein</fullName>
    </submittedName>
</protein>
<dbReference type="EMBL" id="JAPDDR010000005">
    <property type="protein sequence ID" value="MCW1914025.1"/>
    <property type="molecule type" value="Genomic_DNA"/>
</dbReference>
<gene>
    <name evidence="3" type="ORF">OJ996_10595</name>
</gene>
<dbReference type="InterPro" id="IPR039567">
    <property type="entry name" value="Gly-zipper"/>
</dbReference>
<evidence type="ECO:0000256" key="1">
    <source>
        <dbReference type="SAM" id="SignalP"/>
    </source>
</evidence>
<accession>A0ABT3G2H9</accession>
<keyword evidence="4" id="KW-1185">Reference proteome</keyword>
<dbReference type="Proteomes" id="UP001165653">
    <property type="component" value="Unassembled WGS sequence"/>
</dbReference>
<keyword evidence="1" id="KW-0732">Signal</keyword>
<evidence type="ECO:0000313" key="4">
    <source>
        <dbReference type="Proteomes" id="UP001165653"/>
    </source>
</evidence>
<comment type="caution">
    <text evidence="3">The sequence shown here is derived from an EMBL/GenBank/DDBJ whole genome shotgun (WGS) entry which is preliminary data.</text>
</comment>
<feature type="domain" description="Glycine zipper" evidence="2">
    <location>
        <begin position="33"/>
        <end position="77"/>
    </location>
</feature>
<proteinExistence type="predicted"/>
<sequence>MNKSLALIALATAGVLSNCAAPAGPNTQRGAVIGALGGAAAGAVIGNQSGRAGEGALIGAGVGAAGGAAIGNAQDQENRRRYYEGY</sequence>